<dbReference type="Proteomes" id="UP000265663">
    <property type="component" value="Unassembled WGS sequence"/>
</dbReference>
<evidence type="ECO:0000313" key="2">
    <source>
        <dbReference type="EMBL" id="RMZ68564.1"/>
    </source>
</evidence>
<organism evidence="2 3">
    <name type="scientific">Pyrenophora seminiperda CCB06</name>
    <dbReference type="NCBI Taxonomy" id="1302712"/>
    <lineage>
        <taxon>Eukaryota</taxon>
        <taxon>Fungi</taxon>
        <taxon>Dikarya</taxon>
        <taxon>Ascomycota</taxon>
        <taxon>Pezizomycotina</taxon>
        <taxon>Dothideomycetes</taxon>
        <taxon>Pleosporomycetidae</taxon>
        <taxon>Pleosporales</taxon>
        <taxon>Pleosporineae</taxon>
        <taxon>Pleosporaceae</taxon>
        <taxon>Pyrenophora</taxon>
    </lineage>
</organism>
<proteinExistence type="predicted"/>
<name>A0A3M7M2D9_9PLEO</name>
<dbReference type="AlphaFoldDB" id="A0A3M7M2D9"/>
<dbReference type="EMBL" id="KE747816">
    <property type="protein sequence ID" value="RMZ68564.1"/>
    <property type="molecule type" value="Genomic_DNA"/>
</dbReference>
<feature type="chain" id="PRO_5018318117" evidence="1">
    <location>
        <begin position="19"/>
        <end position="81"/>
    </location>
</feature>
<accession>A0A3M7M2D9</accession>
<keyword evidence="3" id="KW-1185">Reference proteome</keyword>
<sequence>MKFILLISTAIYTATVLAAPGAISLNRAFKAVAARDGDDTVHIACIECPCDGFSGSCQCVNNGCCCDQTVPGQPPSGGWKL</sequence>
<dbReference type="OrthoDB" id="3775508at2759"/>
<evidence type="ECO:0000256" key="1">
    <source>
        <dbReference type="SAM" id="SignalP"/>
    </source>
</evidence>
<evidence type="ECO:0000313" key="3">
    <source>
        <dbReference type="Proteomes" id="UP000265663"/>
    </source>
</evidence>
<reference evidence="2 3" key="1">
    <citation type="journal article" date="2014" name="PLoS ONE">
        <title>De novo Genome Assembly of the Fungal Plant Pathogen Pyrenophora semeniperda.</title>
        <authorList>
            <person name="Soliai M.M."/>
            <person name="Meyer S.E."/>
            <person name="Udall J.A."/>
            <person name="Elzinga D.E."/>
            <person name="Hermansen R.A."/>
            <person name="Bodily P.M."/>
            <person name="Hart A.A."/>
            <person name="Coleman C.E."/>
        </authorList>
    </citation>
    <scope>NUCLEOTIDE SEQUENCE [LARGE SCALE GENOMIC DNA]</scope>
    <source>
        <strain evidence="2 3">CCB06</strain>
        <tissue evidence="2">Mycelium</tissue>
    </source>
</reference>
<feature type="signal peptide" evidence="1">
    <location>
        <begin position="1"/>
        <end position="18"/>
    </location>
</feature>
<gene>
    <name evidence="2" type="ORF">GMOD_00008284</name>
</gene>
<protein>
    <submittedName>
        <fullName evidence="2">Uncharacterized protein</fullName>
    </submittedName>
</protein>
<keyword evidence="1" id="KW-0732">Signal</keyword>